<protein>
    <submittedName>
        <fullName evidence="1">Uncharacterized protein</fullName>
    </submittedName>
</protein>
<dbReference type="EMBL" id="FOLQ01000001">
    <property type="protein sequence ID" value="SFC26701.1"/>
    <property type="molecule type" value="Genomic_DNA"/>
</dbReference>
<accession>A0A1I1HS61</accession>
<proteinExistence type="predicted"/>
<organism evidence="1 2">
    <name type="scientific">Spirosoma endophyticum</name>
    <dbReference type="NCBI Taxonomy" id="662367"/>
    <lineage>
        <taxon>Bacteria</taxon>
        <taxon>Pseudomonadati</taxon>
        <taxon>Bacteroidota</taxon>
        <taxon>Cytophagia</taxon>
        <taxon>Cytophagales</taxon>
        <taxon>Cytophagaceae</taxon>
        <taxon>Spirosoma</taxon>
    </lineage>
</organism>
<name>A0A1I1HS61_9BACT</name>
<reference evidence="1 2" key="1">
    <citation type="submission" date="2016-10" db="EMBL/GenBank/DDBJ databases">
        <authorList>
            <person name="de Groot N.N."/>
        </authorList>
    </citation>
    <scope>NUCLEOTIDE SEQUENCE [LARGE SCALE GENOMIC DNA]</scope>
    <source>
        <strain evidence="1 2">DSM 26130</strain>
    </source>
</reference>
<gene>
    <name evidence="1" type="ORF">SAMN05216167_101768</name>
</gene>
<sequence length="52" mass="6044">MHRLLLLLVSFVSIKYEKEIFPTHSRSLDTHFPHLGYAVGIYRPLDYEAVLG</sequence>
<evidence type="ECO:0000313" key="2">
    <source>
        <dbReference type="Proteomes" id="UP000198598"/>
    </source>
</evidence>
<dbReference type="AlphaFoldDB" id="A0A1I1HS61"/>
<dbReference type="STRING" id="662367.SAMN05216167_101768"/>
<dbReference type="Proteomes" id="UP000198598">
    <property type="component" value="Unassembled WGS sequence"/>
</dbReference>
<evidence type="ECO:0000313" key="1">
    <source>
        <dbReference type="EMBL" id="SFC26701.1"/>
    </source>
</evidence>
<keyword evidence="2" id="KW-1185">Reference proteome</keyword>